<protein>
    <submittedName>
        <fullName evidence="1">Uncharacterized protein</fullName>
    </submittedName>
</protein>
<dbReference type="EMBL" id="JAFLRJ010000112">
    <property type="protein sequence ID" value="MBO0512651.1"/>
    <property type="molecule type" value="Genomic_DNA"/>
</dbReference>
<proteinExistence type="predicted"/>
<dbReference type="Gene3D" id="2.40.50.140">
    <property type="entry name" value="Nucleic acid-binding proteins"/>
    <property type="match status" value="1"/>
</dbReference>
<dbReference type="AlphaFoldDB" id="A0A939F6A6"/>
<evidence type="ECO:0000313" key="2">
    <source>
        <dbReference type="Proteomes" id="UP000664167"/>
    </source>
</evidence>
<name>A0A939F6A6_9ACTN</name>
<dbReference type="RefSeq" id="WP_206962089.1">
    <property type="nucleotide sequence ID" value="NZ_BAAAJJ010000006.1"/>
</dbReference>
<evidence type="ECO:0000313" key="1">
    <source>
        <dbReference type="EMBL" id="MBO0512651.1"/>
    </source>
</evidence>
<dbReference type="InterPro" id="IPR012340">
    <property type="entry name" value="NA-bd_OB-fold"/>
</dbReference>
<dbReference type="Proteomes" id="UP000664167">
    <property type="component" value="Unassembled WGS sequence"/>
</dbReference>
<reference evidence="1" key="1">
    <citation type="submission" date="2021-03" db="EMBL/GenBank/DDBJ databases">
        <title>Streptomyces poriferae sp. nov., a novel marine sponge-derived Actinobacteria species with anti-MRSA activity.</title>
        <authorList>
            <person name="Sandoval-Powers M."/>
            <person name="Kralova S."/>
            <person name="Nguyen G.-S."/>
            <person name="Fawwal D."/>
            <person name="Degnes K."/>
            <person name="Klinkenberg G."/>
            <person name="Sletta H."/>
            <person name="Wentzel A."/>
            <person name="Liles M.R."/>
        </authorList>
    </citation>
    <scope>NUCLEOTIDE SEQUENCE</scope>
    <source>
        <strain evidence="1">DSM 41794</strain>
    </source>
</reference>
<gene>
    <name evidence="1" type="ORF">J0695_12655</name>
</gene>
<accession>A0A939F6A6</accession>
<organism evidence="1 2">
    <name type="scientific">Streptomyces beijiangensis</name>
    <dbReference type="NCBI Taxonomy" id="163361"/>
    <lineage>
        <taxon>Bacteria</taxon>
        <taxon>Bacillati</taxon>
        <taxon>Actinomycetota</taxon>
        <taxon>Actinomycetes</taxon>
        <taxon>Kitasatosporales</taxon>
        <taxon>Streptomycetaceae</taxon>
        <taxon>Streptomyces</taxon>
    </lineage>
</organism>
<sequence>MGPDEAVIGCTGKLVVGTRGTAGPGEVVVCVRGGTEAFLAWSEEPLPTGADVLVVESHGTRQVNVVPWTNPLDELDALTDPAGDAS</sequence>
<keyword evidence="2" id="KW-1185">Reference proteome</keyword>
<comment type="caution">
    <text evidence="1">The sequence shown here is derived from an EMBL/GenBank/DDBJ whole genome shotgun (WGS) entry which is preliminary data.</text>
</comment>